<keyword evidence="2" id="KW-1185">Reference proteome</keyword>
<comment type="caution">
    <text evidence="1">The sequence shown here is derived from an EMBL/GenBank/DDBJ whole genome shotgun (WGS) entry which is preliminary data.</text>
</comment>
<protein>
    <submittedName>
        <fullName evidence="1">YolD-like protein</fullName>
    </submittedName>
</protein>
<evidence type="ECO:0000313" key="1">
    <source>
        <dbReference type="EMBL" id="RCW50049.1"/>
    </source>
</evidence>
<dbReference type="Proteomes" id="UP000252415">
    <property type="component" value="Unassembled WGS sequence"/>
</dbReference>
<dbReference type="Pfam" id="PF08863">
    <property type="entry name" value="YolD"/>
    <property type="match status" value="1"/>
</dbReference>
<name>A0A368W3R1_9BACL</name>
<organism evidence="1 2">
    <name type="scientific">Paenibacillus prosopidis</name>
    <dbReference type="NCBI Taxonomy" id="630520"/>
    <lineage>
        <taxon>Bacteria</taxon>
        <taxon>Bacillati</taxon>
        <taxon>Bacillota</taxon>
        <taxon>Bacilli</taxon>
        <taxon>Bacillales</taxon>
        <taxon>Paenibacillaceae</taxon>
        <taxon>Paenibacillus</taxon>
    </lineage>
</organism>
<dbReference type="InterPro" id="IPR014962">
    <property type="entry name" value="YolD"/>
</dbReference>
<proteinExistence type="predicted"/>
<dbReference type="OrthoDB" id="2376882at2"/>
<evidence type="ECO:0000313" key="2">
    <source>
        <dbReference type="Proteomes" id="UP000252415"/>
    </source>
</evidence>
<reference evidence="1 2" key="1">
    <citation type="submission" date="2018-07" db="EMBL/GenBank/DDBJ databases">
        <title>Genomic Encyclopedia of Type Strains, Phase III (KMG-III): the genomes of soil and plant-associated and newly described type strains.</title>
        <authorList>
            <person name="Whitman W."/>
        </authorList>
    </citation>
    <scope>NUCLEOTIDE SEQUENCE [LARGE SCALE GENOMIC DNA]</scope>
    <source>
        <strain evidence="1 2">CECT 7506</strain>
    </source>
</reference>
<dbReference type="EMBL" id="QPJD01000003">
    <property type="protein sequence ID" value="RCW50049.1"/>
    <property type="molecule type" value="Genomic_DNA"/>
</dbReference>
<dbReference type="AlphaFoldDB" id="A0A368W3R1"/>
<sequence>MRKKLEGNGLWESSRMMLPEHKAAINEHENALRQRQRVELDEQEWEHVARSVAESLQQRHQITLRLFHPVEELTVIGIVDRVDQMKGRFMVDGEWFSIRDIEGALLD</sequence>
<gene>
    <name evidence="1" type="ORF">DFP97_10365</name>
</gene>
<dbReference type="RefSeq" id="WP_114378918.1">
    <property type="nucleotide sequence ID" value="NZ_QPJD01000003.1"/>
</dbReference>
<accession>A0A368W3R1</accession>